<dbReference type="SMART" id="SM00066">
    <property type="entry name" value="GAL4"/>
    <property type="match status" value="1"/>
</dbReference>
<dbReference type="PROSITE" id="PS00463">
    <property type="entry name" value="ZN2_CY6_FUNGAL_1"/>
    <property type="match status" value="1"/>
</dbReference>
<dbReference type="GO" id="GO:0003677">
    <property type="term" value="F:DNA binding"/>
    <property type="evidence" value="ECO:0007669"/>
    <property type="project" value="InterPro"/>
</dbReference>
<dbReference type="HOGENOM" id="CLU_013296_0_0_1"/>
<dbReference type="Gene3D" id="4.10.240.10">
    <property type="entry name" value="Zn(2)-C6 fungal-type DNA-binding domain"/>
    <property type="match status" value="1"/>
</dbReference>
<dbReference type="SUPFAM" id="SSF57701">
    <property type="entry name" value="Zn2/Cys6 DNA-binding domain"/>
    <property type="match status" value="1"/>
</dbReference>
<reference evidence="5 6" key="1">
    <citation type="journal article" date="2015" name="Genome Announc.">
        <title>Draft Genome Sequence and Gene Annotation of the Entomopathogenic Fungus Verticillium hemipterigenum.</title>
        <authorList>
            <person name="Horn F."/>
            <person name="Habel A."/>
            <person name="Scharf D.H."/>
            <person name="Dworschak J."/>
            <person name="Brakhage A.A."/>
            <person name="Guthke R."/>
            <person name="Hertweck C."/>
            <person name="Linde J."/>
        </authorList>
    </citation>
    <scope>NUCLEOTIDE SEQUENCE [LARGE SCALE GENOMIC DNA]</scope>
</reference>
<evidence type="ECO:0000256" key="3">
    <source>
        <dbReference type="ARBA" id="ARBA00023242"/>
    </source>
</evidence>
<dbReference type="Pfam" id="PF00172">
    <property type="entry name" value="Zn_clus"/>
    <property type="match status" value="1"/>
</dbReference>
<dbReference type="GO" id="GO:0000981">
    <property type="term" value="F:DNA-binding transcription factor activity, RNA polymerase II-specific"/>
    <property type="evidence" value="ECO:0007669"/>
    <property type="project" value="InterPro"/>
</dbReference>
<dbReference type="PANTHER" id="PTHR31001">
    <property type="entry name" value="UNCHARACTERIZED TRANSCRIPTIONAL REGULATORY PROTEIN"/>
    <property type="match status" value="1"/>
</dbReference>
<sequence>MRDTRRKFAACEPCRASKVACDHVRPYCTRCVATSRQTECVYRQSPFKKNKSAEAKSAASIPSVISRIRNRRQSDTGIRDELEGVASYAVISKPHRYPNPGYQGSFSHSTILGHLMDSPEGSPGDFVHGNSQPRGAVREVNIERGTVLIEEINESVSIAFCAEMIRAWTAKGSNLAVARPFMPSCIESVCALFANQGIQPIKAREISRSLFLGTSQLWDVAASTSLEAFTAQFCHERSRRWETLGLFFTAASRAALEMSSLASDKERRELQRLGMNLSDQCLDIALSLDCLNDLQLMFQYENWILHSFVDGDQSYHSWKRLGDVISSIYALGHHQQTEHDDNNTPLFLLELRRQTFAIAYSADKNVSLFLGRPPRIHRKYCNFVLPRSNGWGSSTTTSQQDVEFDFVSDMRWAGMCAILKEDIVELFSGEKIHDYDPRVRDILEKAHSQWQALPPNFRLETPLKQCDKPPVVRDFMLNAKLNHLHVLCLLRMAVTRNKPASDPELVSTSVEILHLIVEAIMQKDYLVNSGTSLVWKVAYYGLFAAGVISLWLLNHASNPQNFEVDIAKVFQYLSVLVMEMEAGVLIAADDPNYKLLVDASKTIGCLLSQLIVGRLSGQSSGGLLPIEAPSVVDTREALGWSAWDGNAPQDFESEFWLNLAEHPFLARAHDL</sequence>
<dbReference type="PANTHER" id="PTHR31001:SF40">
    <property type="entry name" value="ZN(II)2CYS6 TRANSCRIPTION FACTOR (EUROFUNG)"/>
    <property type="match status" value="1"/>
</dbReference>
<keyword evidence="2" id="KW-0479">Metal-binding</keyword>
<evidence type="ECO:0000256" key="2">
    <source>
        <dbReference type="ARBA" id="ARBA00022723"/>
    </source>
</evidence>
<dbReference type="GO" id="GO:0008270">
    <property type="term" value="F:zinc ion binding"/>
    <property type="evidence" value="ECO:0007669"/>
    <property type="project" value="InterPro"/>
</dbReference>
<dbReference type="Proteomes" id="UP000039046">
    <property type="component" value="Unassembled WGS sequence"/>
</dbReference>
<dbReference type="InterPro" id="IPR007219">
    <property type="entry name" value="XnlR_reg_dom"/>
</dbReference>
<evidence type="ECO:0000313" key="5">
    <source>
        <dbReference type="EMBL" id="CEJ81173.1"/>
    </source>
</evidence>
<dbReference type="EMBL" id="CDHN01000001">
    <property type="protein sequence ID" value="CEJ81173.1"/>
    <property type="molecule type" value="Genomic_DNA"/>
</dbReference>
<evidence type="ECO:0000256" key="1">
    <source>
        <dbReference type="ARBA" id="ARBA00004123"/>
    </source>
</evidence>
<dbReference type="PROSITE" id="PS50048">
    <property type="entry name" value="ZN2_CY6_FUNGAL_2"/>
    <property type="match status" value="1"/>
</dbReference>
<comment type="subcellular location">
    <subcellularLocation>
        <location evidence="1">Nucleus</location>
    </subcellularLocation>
</comment>
<protein>
    <recommendedName>
        <fullName evidence="4">Zn(2)-C6 fungal-type domain-containing protein</fullName>
    </recommendedName>
</protein>
<organism evidence="5 6">
    <name type="scientific">[Torrubiella] hemipterigena</name>
    <dbReference type="NCBI Taxonomy" id="1531966"/>
    <lineage>
        <taxon>Eukaryota</taxon>
        <taxon>Fungi</taxon>
        <taxon>Dikarya</taxon>
        <taxon>Ascomycota</taxon>
        <taxon>Pezizomycotina</taxon>
        <taxon>Sordariomycetes</taxon>
        <taxon>Hypocreomycetidae</taxon>
        <taxon>Hypocreales</taxon>
        <taxon>Clavicipitaceae</taxon>
        <taxon>Clavicipitaceae incertae sedis</taxon>
        <taxon>'Torrubiella' clade</taxon>
    </lineage>
</organism>
<keyword evidence="6" id="KW-1185">Reference proteome</keyword>
<evidence type="ECO:0000313" key="6">
    <source>
        <dbReference type="Proteomes" id="UP000039046"/>
    </source>
</evidence>
<dbReference type="AlphaFoldDB" id="A0A0A1SLM7"/>
<evidence type="ECO:0000259" key="4">
    <source>
        <dbReference type="PROSITE" id="PS50048"/>
    </source>
</evidence>
<dbReference type="GO" id="GO:0005634">
    <property type="term" value="C:nucleus"/>
    <property type="evidence" value="ECO:0007669"/>
    <property type="project" value="UniProtKB-SubCell"/>
</dbReference>
<accession>A0A0A1SLM7</accession>
<dbReference type="CDD" id="cd00067">
    <property type="entry name" value="GAL4"/>
    <property type="match status" value="1"/>
</dbReference>
<dbReference type="SMART" id="SM00906">
    <property type="entry name" value="Fungal_trans"/>
    <property type="match status" value="1"/>
</dbReference>
<dbReference type="InterPro" id="IPR001138">
    <property type="entry name" value="Zn2Cys6_DnaBD"/>
</dbReference>
<dbReference type="OrthoDB" id="4898680at2759"/>
<dbReference type="GO" id="GO:0006351">
    <property type="term" value="P:DNA-templated transcription"/>
    <property type="evidence" value="ECO:0007669"/>
    <property type="project" value="InterPro"/>
</dbReference>
<proteinExistence type="predicted"/>
<feature type="domain" description="Zn(2)-C6 fungal-type" evidence="4">
    <location>
        <begin position="10"/>
        <end position="42"/>
    </location>
</feature>
<dbReference type="InterPro" id="IPR050613">
    <property type="entry name" value="Sec_Metabolite_Reg"/>
</dbReference>
<name>A0A0A1SLM7_9HYPO</name>
<dbReference type="STRING" id="1531966.A0A0A1SLM7"/>
<gene>
    <name evidence="5" type="ORF">VHEMI01317</name>
</gene>
<keyword evidence="3" id="KW-0539">Nucleus</keyword>
<dbReference type="CDD" id="cd12148">
    <property type="entry name" value="fungal_TF_MHR"/>
    <property type="match status" value="1"/>
</dbReference>
<dbReference type="InterPro" id="IPR036864">
    <property type="entry name" value="Zn2-C6_fun-type_DNA-bd_sf"/>
</dbReference>